<protein>
    <submittedName>
        <fullName evidence="6">TetR family transcriptional regulator</fullName>
    </submittedName>
</protein>
<keyword evidence="7" id="KW-1185">Reference proteome</keyword>
<keyword evidence="2 4" id="KW-0238">DNA-binding</keyword>
<reference evidence="6" key="2">
    <citation type="submission" date="2020-09" db="EMBL/GenBank/DDBJ databases">
        <authorList>
            <person name="Sun Q."/>
            <person name="Kim S."/>
        </authorList>
    </citation>
    <scope>NUCLEOTIDE SEQUENCE</scope>
    <source>
        <strain evidence="6">KCTC 42590</strain>
    </source>
</reference>
<evidence type="ECO:0000256" key="3">
    <source>
        <dbReference type="ARBA" id="ARBA00023163"/>
    </source>
</evidence>
<accession>A0A919AP76</accession>
<evidence type="ECO:0000259" key="5">
    <source>
        <dbReference type="PROSITE" id="PS50977"/>
    </source>
</evidence>
<sequence length="175" mass="19693">MTDRLQAAYSVFMKYGFRKTSMDDIAQEIGISRQALYNQYGSKQELFDAVVVHMSTLSRTEAQKALAQPDKPIQERLIEAMDCRIGNHIDDLRTSPHSHEIILAFEAGQSGKAVKEHSLNLIREAFIRDGLTPPNGSLEDFLSTLKHVIEGLVHTVASREEFLQELKKAIRVLLG</sequence>
<dbReference type="EMBL" id="BNCI01000001">
    <property type="protein sequence ID" value="GHF17438.1"/>
    <property type="molecule type" value="Genomic_DNA"/>
</dbReference>
<dbReference type="AlphaFoldDB" id="A0A919AP76"/>
<proteinExistence type="predicted"/>
<evidence type="ECO:0000256" key="1">
    <source>
        <dbReference type="ARBA" id="ARBA00023015"/>
    </source>
</evidence>
<gene>
    <name evidence="6" type="ORF">GCM10017044_09770</name>
</gene>
<dbReference type="RefSeq" id="WP_191250416.1">
    <property type="nucleotide sequence ID" value="NZ_BNCI01000001.1"/>
</dbReference>
<dbReference type="Gene3D" id="1.10.357.10">
    <property type="entry name" value="Tetracycline Repressor, domain 2"/>
    <property type="match status" value="1"/>
</dbReference>
<dbReference type="Proteomes" id="UP000630923">
    <property type="component" value="Unassembled WGS sequence"/>
</dbReference>
<reference evidence="6" key="1">
    <citation type="journal article" date="2014" name="Int. J. Syst. Evol. Microbiol.">
        <title>Complete genome sequence of Corynebacterium casei LMG S-19264T (=DSM 44701T), isolated from a smear-ripened cheese.</title>
        <authorList>
            <consortium name="US DOE Joint Genome Institute (JGI-PGF)"/>
            <person name="Walter F."/>
            <person name="Albersmeier A."/>
            <person name="Kalinowski J."/>
            <person name="Ruckert C."/>
        </authorList>
    </citation>
    <scope>NUCLEOTIDE SEQUENCE</scope>
    <source>
        <strain evidence="6">KCTC 42590</strain>
    </source>
</reference>
<dbReference type="SUPFAM" id="SSF46689">
    <property type="entry name" value="Homeodomain-like"/>
    <property type="match status" value="1"/>
</dbReference>
<name>A0A919AP76_9PROT</name>
<dbReference type="PANTHER" id="PTHR47506:SF6">
    <property type="entry name" value="HTH-TYPE TRANSCRIPTIONAL REPRESSOR NEMR"/>
    <property type="match status" value="1"/>
</dbReference>
<evidence type="ECO:0000256" key="2">
    <source>
        <dbReference type="ARBA" id="ARBA00023125"/>
    </source>
</evidence>
<evidence type="ECO:0000256" key="4">
    <source>
        <dbReference type="PROSITE-ProRule" id="PRU00335"/>
    </source>
</evidence>
<dbReference type="FunFam" id="1.10.10.60:FF:000141">
    <property type="entry name" value="TetR family transcriptional regulator"/>
    <property type="match status" value="1"/>
</dbReference>
<feature type="domain" description="HTH tetR-type" evidence="5">
    <location>
        <begin position="1"/>
        <end position="58"/>
    </location>
</feature>
<dbReference type="PRINTS" id="PR00455">
    <property type="entry name" value="HTHTETR"/>
</dbReference>
<dbReference type="Pfam" id="PF00440">
    <property type="entry name" value="TetR_N"/>
    <property type="match status" value="1"/>
</dbReference>
<evidence type="ECO:0000313" key="7">
    <source>
        <dbReference type="Proteomes" id="UP000630923"/>
    </source>
</evidence>
<dbReference type="PANTHER" id="PTHR47506">
    <property type="entry name" value="TRANSCRIPTIONAL REGULATORY PROTEIN"/>
    <property type="match status" value="1"/>
</dbReference>
<organism evidence="6 7">
    <name type="scientific">Kordiimonas sediminis</name>
    <dbReference type="NCBI Taxonomy" id="1735581"/>
    <lineage>
        <taxon>Bacteria</taxon>
        <taxon>Pseudomonadati</taxon>
        <taxon>Pseudomonadota</taxon>
        <taxon>Alphaproteobacteria</taxon>
        <taxon>Kordiimonadales</taxon>
        <taxon>Kordiimonadaceae</taxon>
        <taxon>Kordiimonas</taxon>
    </lineage>
</organism>
<evidence type="ECO:0000313" key="6">
    <source>
        <dbReference type="EMBL" id="GHF17438.1"/>
    </source>
</evidence>
<dbReference type="PROSITE" id="PS50977">
    <property type="entry name" value="HTH_TETR_2"/>
    <property type="match status" value="1"/>
</dbReference>
<dbReference type="InterPro" id="IPR001647">
    <property type="entry name" value="HTH_TetR"/>
</dbReference>
<feature type="DNA-binding region" description="H-T-H motif" evidence="4">
    <location>
        <begin position="21"/>
        <end position="40"/>
    </location>
</feature>
<dbReference type="InterPro" id="IPR009057">
    <property type="entry name" value="Homeodomain-like_sf"/>
</dbReference>
<keyword evidence="3" id="KW-0804">Transcription</keyword>
<keyword evidence="1" id="KW-0805">Transcription regulation</keyword>
<dbReference type="GO" id="GO:0003677">
    <property type="term" value="F:DNA binding"/>
    <property type="evidence" value="ECO:0007669"/>
    <property type="project" value="UniProtKB-UniRule"/>
</dbReference>
<comment type="caution">
    <text evidence="6">The sequence shown here is derived from an EMBL/GenBank/DDBJ whole genome shotgun (WGS) entry which is preliminary data.</text>
</comment>